<comment type="caution">
    <text evidence="4">The sequence shown here is derived from an EMBL/GenBank/DDBJ whole genome shotgun (WGS) entry which is preliminary data.</text>
</comment>
<gene>
    <name evidence="4" type="ORF">LZ495_04395</name>
</gene>
<dbReference type="EMBL" id="JAKFHA010000002">
    <property type="protein sequence ID" value="MCF2526463.1"/>
    <property type="molecule type" value="Genomic_DNA"/>
</dbReference>
<protein>
    <submittedName>
        <fullName evidence="4">YcnI family protein</fullName>
    </submittedName>
</protein>
<evidence type="ECO:0000313" key="5">
    <source>
        <dbReference type="Proteomes" id="UP001165378"/>
    </source>
</evidence>
<evidence type="ECO:0000313" key="4">
    <source>
        <dbReference type="EMBL" id="MCF2526463.1"/>
    </source>
</evidence>
<dbReference type="InterPro" id="IPR012533">
    <property type="entry name" value="YcnI-copper_dom"/>
</dbReference>
<reference evidence="4" key="1">
    <citation type="submission" date="2022-01" db="EMBL/GenBank/DDBJ databases">
        <title>Genome-Based Taxonomic Classification of the Phylum Actinobacteria.</title>
        <authorList>
            <person name="Gao Y."/>
        </authorList>
    </citation>
    <scope>NUCLEOTIDE SEQUENCE</scope>
    <source>
        <strain evidence="4">KLBMP 8922</strain>
    </source>
</reference>
<feature type="chain" id="PRO_5041398027" evidence="2">
    <location>
        <begin position="30"/>
        <end position="266"/>
    </location>
</feature>
<keyword evidence="2" id="KW-0732">Signal</keyword>
<feature type="signal peptide" evidence="2">
    <location>
        <begin position="1"/>
        <end position="29"/>
    </location>
</feature>
<evidence type="ECO:0000256" key="2">
    <source>
        <dbReference type="SAM" id="SignalP"/>
    </source>
</evidence>
<accession>A0AA41PV65</accession>
<feature type="transmembrane region" description="Helical" evidence="1">
    <location>
        <begin position="229"/>
        <end position="249"/>
    </location>
</feature>
<sequence>MQLSTVRRSLRRRAAVLAAASAAAVLALAAPASAHVSVQPGQAEQGGYAGVTFRVPNERDDAGTTKLEVNLPENAPLTSVRTRPLAGWTATVEKRPLATPITSHGKQITEAVAKITWTANAGVRIAPGQYEDFEVSMGQLPTDKDKLVFKALQTYESGEVVRWIDEPAADGKEPANPAPVLKLVAKGAAAPAPAPSAAGTAGAAGAAGDQNLTAVASSSKSSDSTARTLGVAGLVVGALGLAVGAFGIVRGSRAARPAASAPQDAH</sequence>
<name>A0AA41PV65_9ACTN</name>
<feature type="domain" description="YncI copper-binding" evidence="3">
    <location>
        <begin position="35"/>
        <end position="183"/>
    </location>
</feature>
<organism evidence="4 5">
    <name type="scientific">Yinghuangia soli</name>
    <dbReference type="NCBI Taxonomy" id="2908204"/>
    <lineage>
        <taxon>Bacteria</taxon>
        <taxon>Bacillati</taxon>
        <taxon>Actinomycetota</taxon>
        <taxon>Actinomycetes</taxon>
        <taxon>Kitasatosporales</taxon>
        <taxon>Streptomycetaceae</taxon>
        <taxon>Yinghuangia</taxon>
    </lineage>
</organism>
<dbReference type="CDD" id="cd08545">
    <property type="entry name" value="YcnI_like"/>
    <property type="match status" value="1"/>
</dbReference>
<dbReference type="InterPro" id="IPR006311">
    <property type="entry name" value="TAT_signal"/>
</dbReference>
<keyword evidence="1" id="KW-0472">Membrane</keyword>
<dbReference type="Proteomes" id="UP001165378">
    <property type="component" value="Unassembled WGS sequence"/>
</dbReference>
<keyword evidence="5" id="KW-1185">Reference proteome</keyword>
<dbReference type="InterPro" id="IPR038507">
    <property type="entry name" value="YcnI-like_sf"/>
</dbReference>
<keyword evidence="1" id="KW-1133">Transmembrane helix</keyword>
<dbReference type="RefSeq" id="WP_235050550.1">
    <property type="nucleotide sequence ID" value="NZ_JAKFHA010000002.1"/>
</dbReference>
<keyword evidence="1" id="KW-0812">Transmembrane</keyword>
<evidence type="ECO:0000256" key="1">
    <source>
        <dbReference type="SAM" id="Phobius"/>
    </source>
</evidence>
<evidence type="ECO:0000259" key="3">
    <source>
        <dbReference type="Pfam" id="PF07987"/>
    </source>
</evidence>
<proteinExistence type="predicted"/>
<dbReference type="PROSITE" id="PS51318">
    <property type="entry name" value="TAT"/>
    <property type="match status" value="1"/>
</dbReference>
<dbReference type="AlphaFoldDB" id="A0AA41PV65"/>
<dbReference type="Pfam" id="PF07987">
    <property type="entry name" value="DUF1775"/>
    <property type="match status" value="1"/>
</dbReference>
<dbReference type="Gene3D" id="2.60.40.2230">
    <property type="entry name" value="Uncharacterised protein YcnI-like PF07987, DUF1775"/>
    <property type="match status" value="1"/>
</dbReference>